<evidence type="ECO:0008006" key="5">
    <source>
        <dbReference type="Google" id="ProtNLM"/>
    </source>
</evidence>
<accession>A0A835HCX4</accession>
<dbReference type="EMBL" id="JADFTS010000007">
    <property type="protein sequence ID" value="KAF9596931.1"/>
    <property type="molecule type" value="Genomic_DNA"/>
</dbReference>
<keyword evidence="4" id="KW-1185">Reference proteome</keyword>
<dbReference type="InterPro" id="IPR001810">
    <property type="entry name" value="F-box_dom"/>
</dbReference>
<evidence type="ECO:0000259" key="1">
    <source>
        <dbReference type="Pfam" id="PF00646"/>
    </source>
</evidence>
<reference evidence="3 4" key="1">
    <citation type="submission" date="2020-10" db="EMBL/GenBank/DDBJ databases">
        <title>The Coptis chinensis genome and diversification of protoberbering-type alkaloids.</title>
        <authorList>
            <person name="Wang B."/>
            <person name="Shu S."/>
            <person name="Song C."/>
            <person name="Liu Y."/>
        </authorList>
    </citation>
    <scope>NUCLEOTIDE SEQUENCE [LARGE SCALE GENOMIC DNA]</scope>
    <source>
        <strain evidence="3">HL-2020</strain>
        <tissue evidence="3">Leaf</tissue>
    </source>
</reference>
<gene>
    <name evidence="3" type="ORF">IFM89_014510</name>
</gene>
<sequence>MVGKKLNLGAPNPDLPYEIVFFVILTRLPVKSIARFSCVSKLWYATVRDPEFIKSQLVCAKENSSASAVALLHYRIRGNFDYIFVDKVGLEYFRFQTRNWTSRIGHSNGLFCFRSRFGIEICNPITREFLYLPLPPQPPSKDRDTISYGFGFDPLKNEYKVVQIGVHENENFHRCMVCTLGINNNCWKDITVGSNLSTWLNSGYLSRYMTFCGVVNKDRALCSNGALHWFFRRANIILSFDIHSEDFSIVVGPTHYHYMIDYRCFLIEWQGCVCIAFQSGREVCAGYVHLFKYMLQQPQPHYSDIDLLRRVIWDERTYVFPIKPTSPVGLLDAESLFYWFTEEGLLLMYSPLFVGGQDVIYYDDGDFRTHSFLLPKGSDYSLLAECEFLLPVENVLSLKTFVISSRVTNAALARLVDKIRLKASSWPWTTHLVARGGNQCSVCALPKITIDIYSEIATTIDPDADGETLSKKVCS</sequence>
<dbReference type="Proteomes" id="UP000631114">
    <property type="component" value="Unassembled WGS sequence"/>
</dbReference>
<dbReference type="InterPro" id="IPR036047">
    <property type="entry name" value="F-box-like_dom_sf"/>
</dbReference>
<dbReference type="Gene3D" id="1.20.1280.50">
    <property type="match status" value="1"/>
</dbReference>
<feature type="domain" description="F-box" evidence="1">
    <location>
        <begin position="14"/>
        <end position="53"/>
    </location>
</feature>
<evidence type="ECO:0000313" key="4">
    <source>
        <dbReference type="Proteomes" id="UP000631114"/>
    </source>
</evidence>
<comment type="caution">
    <text evidence="3">The sequence shown here is derived from an EMBL/GenBank/DDBJ whole genome shotgun (WGS) entry which is preliminary data.</text>
</comment>
<evidence type="ECO:0000313" key="3">
    <source>
        <dbReference type="EMBL" id="KAF9596931.1"/>
    </source>
</evidence>
<dbReference type="PANTHER" id="PTHR31111:SF136">
    <property type="entry name" value="F-BOX ASSOCIATED DOMAIN-CONTAINING PROTEIN"/>
    <property type="match status" value="1"/>
</dbReference>
<feature type="domain" description="F-box associated beta-propeller type 3" evidence="2">
    <location>
        <begin position="101"/>
        <end position="279"/>
    </location>
</feature>
<name>A0A835HCX4_9MAGN</name>
<dbReference type="SUPFAM" id="SSF81383">
    <property type="entry name" value="F-box domain"/>
    <property type="match status" value="1"/>
</dbReference>
<protein>
    <recommendedName>
        <fullName evidence="5">F-box domain-containing protein</fullName>
    </recommendedName>
</protein>
<organism evidence="3 4">
    <name type="scientific">Coptis chinensis</name>
    <dbReference type="NCBI Taxonomy" id="261450"/>
    <lineage>
        <taxon>Eukaryota</taxon>
        <taxon>Viridiplantae</taxon>
        <taxon>Streptophyta</taxon>
        <taxon>Embryophyta</taxon>
        <taxon>Tracheophyta</taxon>
        <taxon>Spermatophyta</taxon>
        <taxon>Magnoliopsida</taxon>
        <taxon>Ranunculales</taxon>
        <taxon>Ranunculaceae</taxon>
        <taxon>Coptidoideae</taxon>
        <taxon>Coptis</taxon>
    </lineage>
</organism>
<dbReference type="Pfam" id="PF00646">
    <property type="entry name" value="F-box"/>
    <property type="match status" value="1"/>
</dbReference>
<dbReference type="InterPro" id="IPR013187">
    <property type="entry name" value="F-box-assoc_dom_typ3"/>
</dbReference>
<dbReference type="InterPro" id="IPR017451">
    <property type="entry name" value="F-box-assoc_interact_dom"/>
</dbReference>
<dbReference type="PANTHER" id="PTHR31111">
    <property type="entry name" value="BNAA05G37150D PROTEIN-RELATED"/>
    <property type="match status" value="1"/>
</dbReference>
<proteinExistence type="predicted"/>
<dbReference type="AlphaFoldDB" id="A0A835HCX4"/>
<evidence type="ECO:0000259" key="2">
    <source>
        <dbReference type="Pfam" id="PF08268"/>
    </source>
</evidence>
<dbReference type="OrthoDB" id="687122at2759"/>
<dbReference type="NCBIfam" id="TIGR01640">
    <property type="entry name" value="F_box_assoc_1"/>
    <property type="match status" value="1"/>
</dbReference>
<dbReference type="Pfam" id="PF08268">
    <property type="entry name" value="FBA_3"/>
    <property type="match status" value="1"/>
</dbReference>